<dbReference type="Pfam" id="PF06674">
    <property type="entry name" value="DUF1176"/>
    <property type="match status" value="1"/>
</dbReference>
<dbReference type="RefSeq" id="WP_184149260.1">
    <property type="nucleotide sequence ID" value="NZ_JACHKA010000001.1"/>
</dbReference>
<evidence type="ECO:0000313" key="4">
    <source>
        <dbReference type="Proteomes" id="UP001138540"/>
    </source>
</evidence>
<feature type="signal peptide" evidence="2">
    <location>
        <begin position="1"/>
        <end position="22"/>
    </location>
</feature>
<evidence type="ECO:0000256" key="2">
    <source>
        <dbReference type="SAM" id="SignalP"/>
    </source>
</evidence>
<evidence type="ECO:0008006" key="5">
    <source>
        <dbReference type="Google" id="ProtNLM"/>
    </source>
</evidence>
<keyword evidence="2" id="KW-0732">Signal</keyword>
<proteinExistence type="predicted"/>
<evidence type="ECO:0000313" key="3">
    <source>
        <dbReference type="EMBL" id="MBB5984316.1"/>
    </source>
</evidence>
<protein>
    <recommendedName>
        <fullName evidence="5">DUF1176 domain-containing protein</fullName>
    </recommendedName>
</protein>
<feature type="chain" id="PRO_5045126706" description="DUF1176 domain-containing protein" evidence="2">
    <location>
        <begin position="23"/>
        <end position="392"/>
    </location>
</feature>
<organism evidence="3 4">
    <name type="scientific">Sphingobium lignivorans</name>
    <dbReference type="NCBI Taxonomy" id="2735886"/>
    <lineage>
        <taxon>Bacteria</taxon>
        <taxon>Pseudomonadati</taxon>
        <taxon>Pseudomonadota</taxon>
        <taxon>Alphaproteobacteria</taxon>
        <taxon>Sphingomonadales</taxon>
        <taxon>Sphingomonadaceae</taxon>
        <taxon>Sphingobium</taxon>
    </lineage>
</organism>
<accession>A0ABR6NAL4</accession>
<dbReference type="EMBL" id="JACHKA010000001">
    <property type="protein sequence ID" value="MBB5984316.1"/>
    <property type="molecule type" value="Genomic_DNA"/>
</dbReference>
<feature type="compositionally biased region" description="Low complexity" evidence="1">
    <location>
        <begin position="215"/>
        <end position="235"/>
    </location>
</feature>
<name>A0ABR6NAL4_9SPHN</name>
<reference evidence="3 4" key="1">
    <citation type="submission" date="2020-08" db="EMBL/GenBank/DDBJ databases">
        <title>Exploring microbial biodiversity for novel pathways involved in the catabolism of aromatic compounds derived from lignin.</title>
        <authorList>
            <person name="Elkins J."/>
        </authorList>
    </citation>
    <scope>NUCLEOTIDE SEQUENCE [LARGE SCALE GENOMIC DNA]</scope>
    <source>
        <strain evidence="3 4">B1D3A</strain>
    </source>
</reference>
<keyword evidence="4" id="KW-1185">Reference proteome</keyword>
<gene>
    <name evidence="3" type="ORF">HNP60_000290</name>
</gene>
<sequence>MTRLVTALNRIAALSLACTASALPSAAVPQPAAASQAGQSIPAAPGMGAIAAGLPGVESPMLGRIQIFEDWAVGCDNRLSCSAVSLVPEGAGTAYSVLVSIQRAGGSTGEATLRLIGADHLSGQIDIVVDNKSLTQATANKDMIELTGPLALDIMRALGSSYAFEVRERPNKRKSAPVLIDAPSLRGLPAALRYIDEQQGRVGSKGALAALGDGPADLAKPLPPDSDLAPAAPAVPDSPPPIFTAQEQIAARQLAACEGQVDAGPPLETHRLDPQHALILLPCDSGAYNVSMVPLLATGGDGQWRFSIARFDHVPGFTGDPGTPPMLVNARWNPARGELSSFAKGRGLGDCGTAETYRWDGALFRLTEARSMPVCRGAWEWPVLYSAVNAKG</sequence>
<feature type="region of interest" description="Disordered" evidence="1">
    <location>
        <begin position="215"/>
        <end position="242"/>
    </location>
</feature>
<comment type="caution">
    <text evidence="3">The sequence shown here is derived from an EMBL/GenBank/DDBJ whole genome shotgun (WGS) entry which is preliminary data.</text>
</comment>
<dbReference type="Proteomes" id="UP001138540">
    <property type="component" value="Unassembled WGS sequence"/>
</dbReference>
<evidence type="ECO:0000256" key="1">
    <source>
        <dbReference type="SAM" id="MobiDB-lite"/>
    </source>
</evidence>
<dbReference type="InterPro" id="IPR009560">
    <property type="entry name" value="DUF1176"/>
</dbReference>